<accession>A0ACC2SV96</accession>
<evidence type="ECO:0000313" key="2">
    <source>
        <dbReference type="Proteomes" id="UP001165960"/>
    </source>
</evidence>
<protein>
    <submittedName>
        <fullName evidence="1">Uncharacterized protein</fullName>
    </submittedName>
</protein>
<reference evidence="1" key="1">
    <citation type="submission" date="2022-04" db="EMBL/GenBank/DDBJ databases">
        <title>Genome of the entomopathogenic fungus Entomophthora muscae.</title>
        <authorList>
            <person name="Elya C."/>
            <person name="Lovett B.R."/>
            <person name="Lee E."/>
            <person name="Macias A.M."/>
            <person name="Hajek A.E."/>
            <person name="De Bivort B.L."/>
            <person name="Kasson M.T."/>
            <person name="De Fine Licht H.H."/>
            <person name="Stajich J.E."/>
        </authorList>
    </citation>
    <scope>NUCLEOTIDE SEQUENCE</scope>
    <source>
        <strain evidence="1">Berkeley</strain>
    </source>
</reference>
<gene>
    <name evidence="1" type="ORF">DSO57_1013690</name>
</gene>
<dbReference type="EMBL" id="QTSX02004311">
    <property type="protein sequence ID" value="KAJ9066032.1"/>
    <property type="molecule type" value="Genomic_DNA"/>
</dbReference>
<sequence>MAFFMGSDEEFEELLEQEAEEREWEIHSQVSCLSEQEALEDDGENPECTDLLNLDSLVADNIFEEERETHALGETVGFQSLVDSSDSDDSVQNEPERIDWDAIQNDFLEFKDSLAIATGIGAKNTKKKQGKKKGTVGRRKQEGPRKVRAPVLSAEIKGELGRINFLYANQEHEQAIALCQKVITSDPSIADPWITLAQIYEDLGSKEKALNFFLVAAFIAKFDGFFLETSWGCCKEAWETRPGDFLLYTSH</sequence>
<dbReference type="Proteomes" id="UP001165960">
    <property type="component" value="Unassembled WGS sequence"/>
</dbReference>
<proteinExistence type="predicted"/>
<keyword evidence="2" id="KW-1185">Reference proteome</keyword>
<evidence type="ECO:0000313" key="1">
    <source>
        <dbReference type="EMBL" id="KAJ9066032.1"/>
    </source>
</evidence>
<organism evidence="1 2">
    <name type="scientific">Entomophthora muscae</name>
    <dbReference type="NCBI Taxonomy" id="34485"/>
    <lineage>
        <taxon>Eukaryota</taxon>
        <taxon>Fungi</taxon>
        <taxon>Fungi incertae sedis</taxon>
        <taxon>Zoopagomycota</taxon>
        <taxon>Entomophthoromycotina</taxon>
        <taxon>Entomophthoromycetes</taxon>
        <taxon>Entomophthorales</taxon>
        <taxon>Entomophthoraceae</taxon>
        <taxon>Entomophthora</taxon>
    </lineage>
</organism>
<comment type="caution">
    <text evidence="1">The sequence shown here is derived from an EMBL/GenBank/DDBJ whole genome shotgun (WGS) entry which is preliminary data.</text>
</comment>
<name>A0ACC2SV96_9FUNG</name>